<dbReference type="EMBL" id="LAZR01068441">
    <property type="protein sequence ID" value="KKK49631.1"/>
    <property type="molecule type" value="Genomic_DNA"/>
</dbReference>
<name>A0A0F8YNG7_9ZZZZ</name>
<organism evidence="1">
    <name type="scientific">marine sediment metagenome</name>
    <dbReference type="NCBI Taxonomy" id="412755"/>
    <lineage>
        <taxon>unclassified sequences</taxon>
        <taxon>metagenomes</taxon>
        <taxon>ecological metagenomes</taxon>
    </lineage>
</organism>
<protein>
    <submittedName>
        <fullName evidence="1">Uncharacterized protein</fullName>
    </submittedName>
</protein>
<reference evidence="1" key="1">
    <citation type="journal article" date="2015" name="Nature">
        <title>Complex archaea that bridge the gap between prokaryotes and eukaryotes.</title>
        <authorList>
            <person name="Spang A."/>
            <person name="Saw J.H."/>
            <person name="Jorgensen S.L."/>
            <person name="Zaremba-Niedzwiedzka K."/>
            <person name="Martijn J."/>
            <person name="Lind A.E."/>
            <person name="van Eijk R."/>
            <person name="Schleper C."/>
            <person name="Guy L."/>
            <person name="Ettema T.J."/>
        </authorList>
    </citation>
    <scope>NUCLEOTIDE SEQUENCE</scope>
</reference>
<comment type="caution">
    <text evidence="1">The sequence shown here is derived from an EMBL/GenBank/DDBJ whole genome shotgun (WGS) entry which is preliminary data.</text>
</comment>
<dbReference type="AlphaFoldDB" id="A0A0F8YNG7"/>
<evidence type="ECO:0000313" key="1">
    <source>
        <dbReference type="EMBL" id="KKK49631.1"/>
    </source>
</evidence>
<sequence length="28" mass="3545">MKWTKRDIILLRKLYPEKSVDKKEIEKR</sequence>
<proteinExistence type="predicted"/>
<accession>A0A0F8YNG7</accession>
<gene>
    <name evidence="1" type="ORF">LCGC14_3133140</name>
</gene>
<feature type="non-terminal residue" evidence="1">
    <location>
        <position position="28"/>
    </location>
</feature>